<gene>
    <name evidence="9" type="ORF">HMPREF0872_05950</name>
</gene>
<feature type="transmembrane region" description="Helical" evidence="8">
    <location>
        <begin position="243"/>
        <end position="271"/>
    </location>
</feature>
<dbReference type="PANTHER" id="PTHR30472">
    <property type="entry name" value="FERRIC ENTEROBACTIN TRANSPORT SYSTEM PERMEASE PROTEIN"/>
    <property type="match status" value="1"/>
</dbReference>
<evidence type="ECO:0000256" key="7">
    <source>
        <dbReference type="ARBA" id="ARBA00023136"/>
    </source>
</evidence>
<name>A0A096AJ00_9FIRM</name>
<keyword evidence="5 8" id="KW-0812">Transmembrane</keyword>
<evidence type="ECO:0000313" key="9">
    <source>
        <dbReference type="EMBL" id="KGF47098.1"/>
    </source>
</evidence>
<keyword evidence="4" id="KW-1003">Cell membrane</keyword>
<dbReference type="SUPFAM" id="SSF81345">
    <property type="entry name" value="ABC transporter involved in vitamin B12 uptake, BtuC"/>
    <property type="match status" value="1"/>
</dbReference>
<feature type="transmembrane region" description="Helical" evidence="8">
    <location>
        <begin position="283"/>
        <end position="302"/>
    </location>
</feature>
<evidence type="ECO:0000256" key="6">
    <source>
        <dbReference type="ARBA" id="ARBA00022989"/>
    </source>
</evidence>
<feature type="transmembrane region" description="Helical" evidence="8">
    <location>
        <begin position="151"/>
        <end position="173"/>
    </location>
</feature>
<feature type="transmembrane region" description="Helical" evidence="8">
    <location>
        <begin position="94"/>
        <end position="117"/>
    </location>
</feature>
<dbReference type="RefSeq" id="WP_038152732.1">
    <property type="nucleotide sequence ID" value="NZ_JRNT01000017.1"/>
</dbReference>
<dbReference type="InterPro" id="IPR000522">
    <property type="entry name" value="ABC_transptr_permease_BtuC"/>
</dbReference>
<dbReference type="PANTHER" id="PTHR30472:SF67">
    <property type="entry name" value="PERMEASE OF ABC TRANSPORTER-RELATED"/>
    <property type="match status" value="1"/>
</dbReference>
<reference evidence="9 10" key="1">
    <citation type="submission" date="2014-07" db="EMBL/GenBank/DDBJ databases">
        <authorList>
            <person name="McCorrison J."/>
            <person name="Sanka R."/>
            <person name="Torralba M."/>
            <person name="Gillis M."/>
            <person name="Haft D.H."/>
            <person name="Methe B."/>
            <person name="Sutton G."/>
            <person name="Nelson K.E."/>
        </authorList>
    </citation>
    <scope>NUCLEOTIDE SEQUENCE [LARGE SCALE GENOMIC DNA]</scope>
    <source>
        <strain evidence="9 10">DNF00314</strain>
    </source>
</reference>
<comment type="subcellular location">
    <subcellularLocation>
        <location evidence="1">Cell membrane</location>
        <topology evidence="1">Multi-pass membrane protein</topology>
    </subcellularLocation>
</comment>
<keyword evidence="6 8" id="KW-1133">Transmembrane helix</keyword>
<organism evidence="9 10">
    <name type="scientific">Veillonella montpellierensis DNF00314</name>
    <dbReference type="NCBI Taxonomy" id="1401067"/>
    <lineage>
        <taxon>Bacteria</taxon>
        <taxon>Bacillati</taxon>
        <taxon>Bacillota</taxon>
        <taxon>Negativicutes</taxon>
        <taxon>Veillonellales</taxon>
        <taxon>Veillonellaceae</taxon>
        <taxon>Veillonella</taxon>
    </lineage>
</organism>
<evidence type="ECO:0000256" key="1">
    <source>
        <dbReference type="ARBA" id="ARBA00004651"/>
    </source>
</evidence>
<feature type="transmembrane region" description="Helical" evidence="8">
    <location>
        <begin position="193"/>
        <end position="215"/>
    </location>
</feature>
<dbReference type="InterPro" id="IPR037294">
    <property type="entry name" value="ABC_BtuC-like"/>
</dbReference>
<protein>
    <recommendedName>
        <fullName evidence="11">Iron ABC transporter permease</fullName>
    </recommendedName>
</protein>
<keyword evidence="10" id="KW-1185">Reference proteome</keyword>
<dbReference type="GO" id="GO:0033214">
    <property type="term" value="P:siderophore-iron import into cell"/>
    <property type="evidence" value="ECO:0007669"/>
    <property type="project" value="TreeGrafter"/>
</dbReference>
<feature type="transmembrane region" description="Helical" evidence="8">
    <location>
        <begin position="311"/>
        <end position="329"/>
    </location>
</feature>
<evidence type="ECO:0000256" key="4">
    <source>
        <dbReference type="ARBA" id="ARBA00022475"/>
    </source>
</evidence>
<dbReference type="EMBL" id="JRNT01000017">
    <property type="protein sequence ID" value="KGF47098.1"/>
    <property type="molecule type" value="Genomic_DNA"/>
</dbReference>
<dbReference type="FunFam" id="1.10.3470.10:FF:000001">
    <property type="entry name" value="Vitamin B12 ABC transporter permease BtuC"/>
    <property type="match status" value="1"/>
</dbReference>
<comment type="caution">
    <text evidence="9">The sequence shown here is derived from an EMBL/GenBank/DDBJ whole genome shotgun (WGS) entry which is preliminary data.</text>
</comment>
<feature type="transmembrane region" description="Helical" evidence="8">
    <location>
        <begin position="65"/>
        <end position="82"/>
    </location>
</feature>
<comment type="similarity">
    <text evidence="2">Belongs to the binding-protein-dependent transport system permease family. FecCD subfamily.</text>
</comment>
<evidence type="ECO:0000256" key="8">
    <source>
        <dbReference type="SAM" id="Phobius"/>
    </source>
</evidence>
<evidence type="ECO:0000313" key="10">
    <source>
        <dbReference type="Proteomes" id="UP000029628"/>
    </source>
</evidence>
<keyword evidence="7 8" id="KW-0472">Membrane</keyword>
<sequence>MLNIYTKALGLIVAICASFILSIGLGSVSIPLHDVLANIMTFLQTGTLPQDIVSTILWEVRVPRTLFAMLCGIGLSLCGLVLQTVTRNDLADPYILGVSSGAGFGAVGTLIYGWLAFMTPYDQSVGAFVGAALSMLAVVLLSGKQNNITRLVLVGIGISALFSALTMVMIYAAPHENQVRSAMFWLLGSFSGIQWSAIPITSITVIGTFLILFFLHHDLDILLLGHTEAQYLGLPIKRIQLTIILVTSICISVLVAHAGIIGFIGLITPHLARFLIGPKHKSLLVFTSLISALLMIWADVVARSAFRPEELPIGVLTSIVGAPLFIWIVCRHQRGGSSC</sequence>
<dbReference type="GO" id="GO:0022857">
    <property type="term" value="F:transmembrane transporter activity"/>
    <property type="evidence" value="ECO:0007669"/>
    <property type="project" value="InterPro"/>
</dbReference>
<dbReference type="AlphaFoldDB" id="A0A096AJ00"/>
<dbReference type="eggNOG" id="COG0609">
    <property type="taxonomic scope" value="Bacteria"/>
</dbReference>
<evidence type="ECO:0008006" key="11">
    <source>
        <dbReference type="Google" id="ProtNLM"/>
    </source>
</evidence>
<dbReference type="Gene3D" id="1.10.3470.10">
    <property type="entry name" value="ABC transporter involved in vitamin B12 uptake, BtuC"/>
    <property type="match status" value="1"/>
</dbReference>
<evidence type="ECO:0000256" key="2">
    <source>
        <dbReference type="ARBA" id="ARBA00007935"/>
    </source>
</evidence>
<evidence type="ECO:0000256" key="5">
    <source>
        <dbReference type="ARBA" id="ARBA00022692"/>
    </source>
</evidence>
<dbReference type="GO" id="GO:0005886">
    <property type="term" value="C:plasma membrane"/>
    <property type="evidence" value="ECO:0007669"/>
    <property type="project" value="UniProtKB-SubCell"/>
</dbReference>
<feature type="transmembrane region" description="Helical" evidence="8">
    <location>
        <begin position="123"/>
        <end position="142"/>
    </location>
</feature>
<dbReference type="Proteomes" id="UP000029628">
    <property type="component" value="Unassembled WGS sequence"/>
</dbReference>
<keyword evidence="3" id="KW-0813">Transport</keyword>
<evidence type="ECO:0000256" key="3">
    <source>
        <dbReference type="ARBA" id="ARBA00022448"/>
    </source>
</evidence>
<dbReference type="CDD" id="cd06550">
    <property type="entry name" value="TM_ABC_iron-siderophores_like"/>
    <property type="match status" value="1"/>
</dbReference>
<accession>A0A096AJ00</accession>
<dbReference type="Pfam" id="PF01032">
    <property type="entry name" value="FecCD"/>
    <property type="match status" value="1"/>
</dbReference>
<proteinExistence type="inferred from homology"/>